<protein>
    <recommendedName>
        <fullName evidence="9">CWH43-like N-terminal domain-containing protein</fullName>
    </recommendedName>
</protein>
<feature type="transmembrane region" description="Helical" evidence="8">
    <location>
        <begin position="746"/>
        <end position="766"/>
    </location>
</feature>
<dbReference type="InterPro" id="IPR047146">
    <property type="entry name" value="Cyt_P450_E_CYP52_fungi"/>
</dbReference>
<evidence type="ECO:0000256" key="1">
    <source>
        <dbReference type="ARBA" id="ARBA00001971"/>
    </source>
</evidence>
<dbReference type="Pfam" id="PF00067">
    <property type="entry name" value="p450"/>
    <property type="match status" value="1"/>
</dbReference>
<dbReference type="SUPFAM" id="SSF48264">
    <property type="entry name" value="Cytochrome P450"/>
    <property type="match status" value="1"/>
</dbReference>
<dbReference type="PRINTS" id="PR01239">
    <property type="entry name" value="EP450IICYP52"/>
</dbReference>
<dbReference type="InterPro" id="IPR036396">
    <property type="entry name" value="Cyt_P450_sf"/>
</dbReference>
<feature type="domain" description="CWH43-like N-terminal" evidence="9">
    <location>
        <begin position="621"/>
        <end position="836"/>
    </location>
</feature>
<dbReference type="InterPro" id="IPR019402">
    <property type="entry name" value="CWH43_N"/>
</dbReference>
<dbReference type="CDD" id="cd11063">
    <property type="entry name" value="CYP52"/>
    <property type="match status" value="1"/>
</dbReference>
<evidence type="ECO:0000256" key="4">
    <source>
        <dbReference type="ARBA" id="ARBA00023002"/>
    </source>
</evidence>
<feature type="transmembrane region" description="Helical" evidence="8">
    <location>
        <begin position="713"/>
        <end position="734"/>
    </location>
</feature>
<dbReference type="GO" id="GO:0016712">
    <property type="term" value="F:oxidoreductase activity, acting on paired donors, with incorporation or reduction of molecular oxygen, reduced flavin or flavoprotein as one donor, and incorporation of one atom of oxygen"/>
    <property type="evidence" value="ECO:0007669"/>
    <property type="project" value="InterPro"/>
</dbReference>
<dbReference type="InterPro" id="IPR017972">
    <property type="entry name" value="Cyt_P450_CS"/>
</dbReference>
<evidence type="ECO:0000256" key="5">
    <source>
        <dbReference type="ARBA" id="ARBA00023004"/>
    </source>
</evidence>
<keyword evidence="6" id="KW-0503">Monooxygenase</keyword>
<keyword evidence="11" id="KW-1185">Reference proteome</keyword>
<evidence type="ECO:0000256" key="8">
    <source>
        <dbReference type="SAM" id="Phobius"/>
    </source>
</evidence>
<evidence type="ECO:0000313" key="11">
    <source>
        <dbReference type="Proteomes" id="UP000319160"/>
    </source>
</evidence>
<keyword evidence="8" id="KW-1133">Transmembrane helix</keyword>
<dbReference type="Gene3D" id="1.10.630.10">
    <property type="entry name" value="Cytochrome P450"/>
    <property type="match status" value="1"/>
</dbReference>
<dbReference type="STRING" id="2512241.A0A553I5A6"/>
<evidence type="ECO:0000256" key="6">
    <source>
        <dbReference type="ARBA" id="ARBA00023033"/>
    </source>
</evidence>
<evidence type="ECO:0000256" key="7">
    <source>
        <dbReference type="SAM" id="MobiDB-lite"/>
    </source>
</evidence>
<gene>
    <name evidence="10" type="ORF">FHL15_003694</name>
</gene>
<feature type="transmembrane region" description="Helical" evidence="8">
    <location>
        <begin position="814"/>
        <end position="835"/>
    </location>
</feature>
<feature type="transmembrane region" description="Helical" evidence="8">
    <location>
        <begin position="621"/>
        <end position="645"/>
    </location>
</feature>
<keyword evidence="4" id="KW-0560">Oxidoreductase</keyword>
<dbReference type="PANTHER" id="PTHR24287">
    <property type="entry name" value="P450, PUTATIVE (EUROFUNG)-RELATED"/>
    <property type="match status" value="1"/>
</dbReference>
<sequence length="916" mass="103041">MIHYQLALALSDIIRGPKAAYYVDLVVLVAYFFQDRGQQATHGLVLVGSVDSMINLPEYRDSGHTLKHRGRANAGYYAYDFNHAHHIRQRRQPKGGLTQFGTSKNGFGIAFGIERDYAIRKGCKPPKPWNARWPLGLDFFFKALAVAKEGRMLRSFLKIIDQCGFTFVQHLFAVSGIFTIEPENLETILSTNFTGNPSSLVQLVKCVLTSPLKDYDLGLRPMAFRALLGNGIFTQDGAEWKHSRQLLRPQFASNRAQNFIEIQECAERLVNQIPIEGKVDLQPLFFKLTFETTMFLLFGKYAYDLNGVTEQESTFAEAFNLAQDYLAHRGRLGHMYWLFSGKKFNDACKTCHSLIDEAVGMALKASEGESNSQHDQFDDEGSYIFIDALVQQTRNPIVLRDQCINILLAGRDSTACCLTWCFRLLARHQNVLERLRKEIEDVVGLGRDASLPTRDQLKRMPYLAMVLKEVLRLYPSVPVNSRAAIKPTTLPVGGGPDGKDPVFVAKGQAIGYCAYALHRRKDIYGEDAHKFRPERWEGDELRHIHNYAYLPFNGGPRICLGQEFALLEASYTVVRLVQAFPQITVPSTEPQVEVGDERQNFTLVVSTGGSGRLGIMAFVSYWIFPIISGLVWLGTLLGLFLHWVIDTRERRYPSMEPNQTIAYISDVGASEIKPLFVVGCVLTTVFLDASFIADRLLRHKGRLAPNTSMGEKILSGLSIVFAFIGTIGLTFLSGFDTARYPRLHDIFLVLFIAGYLVSALFLCWEFQRLGKKYRQHRILSLSFWVKIVFIVVELALAIGFGVTRKQDNVNTAAILEWVVSLVFTFYIFSFIIDLWPAVATRNGGRYDLRPMNTREVEEAVRRGSYADAAAAALPRSTHDSQRTLTNSGPHPTVVPAAAAAAPLNHHHKTRRHADNF</sequence>
<name>A0A553I5A6_9PEZI</name>
<keyword evidence="8" id="KW-0472">Membrane</keyword>
<dbReference type="Proteomes" id="UP000319160">
    <property type="component" value="Unassembled WGS sequence"/>
</dbReference>
<reference evidence="11" key="1">
    <citation type="submission" date="2019-06" db="EMBL/GenBank/DDBJ databases">
        <title>Draft genome sequence of the griseofulvin-producing fungus Xylaria cubensis strain G536.</title>
        <authorList>
            <person name="Mead M.E."/>
            <person name="Raja H.A."/>
            <person name="Steenwyk J.L."/>
            <person name="Knowles S.L."/>
            <person name="Oberlies N.H."/>
            <person name="Rokas A."/>
        </authorList>
    </citation>
    <scope>NUCLEOTIDE SEQUENCE [LARGE SCALE GENOMIC DNA]</scope>
    <source>
        <strain evidence="11">G536</strain>
    </source>
</reference>
<dbReference type="InterPro" id="IPR001128">
    <property type="entry name" value="Cyt_P450"/>
</dbReference>
<dbReference type="OrthoDB" id="1470350at2759"/>
<comment type="caution">
    <text evidence="10">The sequence shown here is derived from an EMBL/GenBank/DDBJ whole genome shotgun (WGS) entry which is preliminary data.</text>
</comment>
<keyword evidence="8" id="KW-0812">Transmembrane</keyword>
<dbReference type="PROSITE" id="PS00086">
    <property type="entry name" value="CYTOCHROME_P450"/>
    <property type="match status" value="1"/>
</dbReference>
<dbReference type="GO" id="GO:0020037">
    <property type="term" value="F:heme binding"/>
    <property type="evidence" value="ECO:0007669"/>
    <property type="project" value="InterPro"/>
</dbReference>
<dbReference type="PANTHER" id="PTHR24287:SF18">
    <property type="entry name" value="CYTOCHROME P450 MONOOXYGENASE APDE-RELATED"/>
    <property type="match status" value="1"/>
</dbReference>
<keyword evidence="3" id="KW-0479">Metal-binding</keyword>
<dbReference type="InterPro" id="IPR002974">
    <property type="entry name" value="Cyt_P450_E_CYP52_ascomycetes"/>
</dbReference>
<evidence type="ECO:0000259" key="9">
    <source>
        <dbReference type="Pfam" id="PF10277"/>
    </source>
</evidence>
<evidence type="ECO:0000313" key="10">
    <source>
        <dbReference type="EMBL" id="TRX95363.1"/>
    </source>
</evidence>
<dbReference type="Pfam" id="PF10277">
    <property type="entry name" value="Frag1"/>
    <property type="match status" value="1"/>
</dbReference>
<dbReference type="EMBL" id="VFLP01000016">
    <property type="protein sequence ID" value="TRX95363.1"/>
    <property type="molecule type" value="Genomic_DNA"/>
</dbReference>
<accession>A0A553I5A6</accession>
<feature type="transmembrane region" description="Helical" evidence="8">
    <location>
        <begin position="778"/>
        <end position="802"/>
    </location>
</feature>
<dbReference type="PRINTS" id="PR00385">
    <property type="entry name" value="P450"/>
</dbReference>
<comment type="cofactor">
    <cofactor evidence="1">
        <name>heme</name>
        <dbReference type="ChEBI" id="CHEBI:30413"/>
    </cofactor>
</comment>
<organism evidence="10 11">
    <name type="scientific">Xylaria flabelliformis</name>
    <dbReference type="NCBI Taxonomy" id="2512241"/>
    <lineage>
        <taxon>Eukaryota</taxon>
        <taxon>Fungi</taxon>
        <taxon>Dikarya</taxon>
        <taxon>Ascomycota</taxon>
        <taxon>Pezizomycotina</taxon>
        <taxon>Sordariomycetes</taxon>
        <taxon>Xylariomycetidae</taxon>
        <taxon>Xylariales</taxon>
        <taxon>Xylariaceae</taxon>
        <taxon>Xylaria</taxon>
    </lineage>
</organism>
<dbReference type="GO" id="GO:0005506">
    <property type="term" value="F:iron ion binding"/>
    <property type="evidence" value="ECO:0007669"/>
    <property type="project" value="InterPro"/>
</dbReference>
<keyword evidence="5" id="KW-0408">Iron</keyword>
<dbReference type="AlphaFoldDB" id="A0A553I5A6"/>
<feature type="region of interest" description="Disordered" evidence="7">
    <location>
        <begin position="873"/>
        <end position="893"/>
    </location>
</feature>
<evidence type="ECO:0000256" key="2">
    <source>
        <dbReference type="ARBA" id="ARBA00010617"/>
    </source>
</evidence>
<evidence type="ECO:0000256" key="3">
    <source>
        <dbReference type="ARBA" id="ARBA00022723"/>
    </source>
</evidence>
<comment type="similarity">
    <text evidence="2">Belongs to the cytochrome P450 family.</text>
</comment>
<proteinExistence type="inferred from homology"/>